<name>A0A8C0ZMP2_CASCN</name>
<dbReference type="Ensembl" id="ENSCCNT00000004841.1">
    <property type="protein sequence ID" value="ENSCCNP00000003693.1"/>
    <property type="gene ID" value="ENSCCNG00000003939.1"/>
</dbReference>
<feature type="region of interest" description="Disordered" evidence="1">
    <location>
        <begin position="1"/>
        <end position="21"/>
    </location>
</feature>
<evidence type="ECO:0000256" key="1">
    <source>
        <dbReference type="SAM" id="MobiDB-lite"/>
    </source>
</evidence>
<proteinExistence type="predicted"/>
<evidence type="ECO:0000313" key="2">
    <source>
        <dbReference type="Ensembl" id="ENSCCNP00000003693.1"/>
    </source>
</evidence>
<organism evidence="2">
    <name type="scientific">Castor canadensis</name>
    <name type="common">American beaver</name>
    <dbReference type="NCBI Taxonomy" id="51338"/>
    <lineage>
        <taxon>Eukaryota</taxon>
        <taxon>Metazoa</taxon>
        <taxon>Chordata</taxon>
        <taxon>Craniata</taxon>
        <taxon>Vertebrata</taxon>
        <taxon>Euteleostomi</taxon>
        <taxon>Mammalia</taxon>
        <taxon>Eutheria</taxon>
        <taxon>Euarchontoglires</taxon>
        <taxon>Glires</taxon>
        <taxon>Rodentia</taxon>
        <taxon>Castorimorpha</taxon>
        <taxon>Castoridae</taxon>
        <taxon>Castor</taxon>
    </lineage>
</organism>
<accession>A0A8C0ZMP2</accession>
<dbReference type="AlphaFoldDB" id="A0A8C0ZMP2"/>
<reference evidence="2" key="1">
    <citation type="submission" date="2023-09" db="UniProtKB">
        <authorList>
            <consortium name="Ensembl"/>
        </authorList>
    </citation>
    <scope>IDENTIFICATION</scope>
</reference>
<sequence length="89" mass="9048">MYAKGAKGSAVPSDSQAREKSLHIGVFRTSGRCRCGPQGLGRATGGGQAGTGDKTLQVGPAGWRRKDCGSEGHFGGLVRECVCPGDAGQ</sequence>
<protein>
    <submittedName>
        <fullName evidence="2">Uncharacterized protein</fullName>
    </submittedName>
</protein>